<gene>
    <name evidence="2" type="ORF">PC110_g2902</name>
    <name evidence="1" type="ORF">PC113_g2479</name>
</gene>
<accession>A0A329SWC0</accession>
<comment type="caution">
    <text evidence="2">The sequence shown here is derived from an EMBL/GenBank/DDBJ whole genome shotgun (WGS) entry which is preliminary data.</text>
</comment>
<keyword evidence="3" id="KW-1185">Reference proteome</keyword>
<evidence type="ECO:0000313" key="3">
    <source>
        <dbReference type="Proteomes" id="UP000251314"/>
    </source>
</evidence>
<protein>
    <submittedName>
        <fullName evidence="2">Uncharacterized protein</fullName>
    </submittedName>
</protein>
<dbReference type="Proteomes" id="UP000251314">
    <property type="component" value="Unassembled WGS sequence"/>
</dbReference>
<dbReference type="EMBL" id="MJFZ01000039">
    <property type="protein sequence ID" value="RAW40899.1"/>
    <property type="molecule type" value="Genomic_DNA"/>
</dbReference>
<dbReference type="AlphaFoldDB" id="A0A329SWC0"/>
<name>A0A329SWC0_9STRA</name>
<reference evidence="1" key="2">
    <citation type="submission" date="2018-10" db="EMBL/GenBank/DDBJ databases">
        <title>Effector identification in a new, highly contiguous assembly of the strawberry crown rot pathogen Phytophthora cactorum.</title>
        <authorList>
            <person name="Armitage A.D."/>
            <person name="Nellist C.F."/>
            <person name="Bates H."/>
            <person name="Vickerstaff R.J."/>
            <person name="Harrison R.J."/>
        </authorList>
    </citation>
    <scope>NUCLEOTIDE SEQUENCE</scope>
    <source>
        <strain evidence="1">15-7</strain>
    </source>
</reference>
<dbReference type="VEuPathDB" id="FungiDB:PC110_g2902"/>
<dbReference type="OrthoDB" id="10270918at2759"/>
<evidence type="ECO:0000313" key="2">
    <source>
        <dbReference type="EMBL" id="RAW40899.1"/>
    </source>
</evidence>
<evidence type="ECO:0000313" key="1">
    <source>
        <dbReference type="EMBL" id="KAG2866862.1"/>
    </source>
</evidence>
<reference evidence="2 3" key="1">
    <citation type="submission" date="2018-01" db="EMBL/GenBank/DDBJ databases">
        <title>Draft genome of the strawberry crown rot pathogen Phytophthora cactorum.</title>
        <authorList>
            <person name="Armitage A.D."/>
            <person name="Lysoe E."/>
            <person name="Nellist C.F."/>
            <person name="Harrison R.J."/>
            <person name="Brurberg M.B."/>
        </authorList>
    </citation>
    <scope>NUCLEOTIDE SEQUENCE [LARGE SCALE GENOMIC DNA]</scope>
    <source>
        <strain evidence="2 3">10300</strain>
    </source>
</reference>
<sequence length="110" mass="11882">MRRVPAHFTIHCGTMSNEEINLPTIETSDNRVTVCAGQAISDDGACGRPCTLGGARLDDGEFLSSQTRVASIEHDPVAVGWGCRAEVPNGVHWQPGIPELKRKPGLQFRS</sequence>
<dbReference type="Proteomes" id="UP000735874">
    <property type="component" value="Unassembled WGS sequence"/>
</dbReference>
<proteinExistence type="predicted"/>
<organism evidence="2 3">
    <name type="scientific">Phytophthora cactorum</name>
    <dbReference type="NCBI Taxonomy" id="29920"/>
    <lineage>
        <taxon>Eukaryota</taxon>
        <taxon>Sar</taxon>
        <taxon>Stramenopiles</taxon>
        <taxon>Oomycota</taxon>
        <taxon>Peronosporomycetes</taxon>
        <taxon>Peronosporales</taxon>
        <taxon>Peronosporaceae</taxon>
        <taxon>Phytophthora</taxon>
    </lineage>
</organism>
<dbReference type="EMBL" id="RCMG01000034">
    <property type="protein sequence ID" value="KAG2866862.1"/>
    <property type="molecule type" value="Genomic_DNA"/>
</dbReference>